<dbReference type="Proteomes" id="UP000230423">
    <property type="component" value="Unassembled WGS sequence"/>
</dbReference>
<proteinExistence type="predicted"/>
<name>A0A2G9UBU9_TELCI</name>
<keyword evidence="3" id="KW-1185">Reference proteome</keyword>
<dbReference type="AlphaFoldDB" id="A0A2G9UBU9"/>
<protein>
    <submittedName>
        <fullName evidence="2">Uncharacterized protein</fullName>
    </submittedName>
</protein>
<dbReference type="EMBL" id="KZ347734">
    <property type="protein sequence ID" value="PIO67222.1"/>
    <property type="molecule type" value="Genomic_DNA"/>
</dbReference>
<evidence type="ECO:0000313" key="3">
    <source>
        <dbReference type="Proteomes" id="UP000230423"/>
    </source>
</evidence>
<gene>
    <name evidence="2" type="ORF">TELCIR_11038</name>
</gene>
<keyword evidence="1" id="KW-0812">Transmembrane</keyword>
<sequence length="131" mass="15269">MESLKFYRGDLPDLDAVLDEMLLEMDDHTAPKMSLVTSAITVLREPYLRTPFFIGCLCLQSWAFIPLFIIPSTFSLIYLYFNMPETVGREVHEIVEELMSRTNKQKISTTKDKAPIYFGDIDIRRRKEDLI</sequence>
<accession>A0A2G9UBU9</accession>
<keyword evidence="1" id="KW-1133">Transmembrane helix</keyword>
<organism evidence="2 3">
    <name type="scientific">Teladorsagia circumcincta</name>
    <name type="common">Brown stomach worm</name>
    <name type="synonym">Ostertagia circumcincta</name>
    <dbReference type="NCBI Taxonomy" id="45464"/>
    <lineage>
        <taxon>Eukaryota</taxon>
        <taxon>Metazoa</taxon>
        <taxon>Ecdysozoa</taxon>
        <taxon>Nematoda</taxon>
        <taxon>Chromadorea</taxon>
        <taxon>Rhabditida</taxon>
        <taxon>Rhabditina</taxon>
        <taxon>Rhabditomorpha</taxon>
        <taxon>Strongyloidea</taxon>
        <taxon>Trichostrongylidae</taxon>
        <taxon>Teladorsagia</taxon>
    </lineage>
</organism>
<evidence type="ECO:0000256" key="1">
    <source>
        <dbReference type="SAM" id="Phobius"/>
    </source>
</evidence>
<feature type="transmembrane region" description="Helical" evidence="1">
    <location>
        <begin position="52"/>
        <end position="81"/>
    </location>
</feature>
<evidence type="ECO:0000313" key="2">
    <source>
        <dbReference type="EMBL" id="PIO67222.1"/>
    </source>
</evidence>
<keyword evidence="1" id="KW-0472">Membrane</keyword>
<dbReference type="OrthoDB" id="4540492at2759"/>
<reference evidence="2 3" key="1">
    <citation type="submission" date="2015-09" db="EMBL/GenBank/DDBJ databases">
        <title>Draft genome of the parasitic nematode Teladorsagia circumcincta isolate WARC Sus (inbred).</title>
        <authorList>
            <person name="Mitreva M."/>
        </authorList>
    </citation>
    <scope>NUCLEOTIDE SEQUENCE [LARGE SCALE GENOMIC DNA]</scope>
    <source>
        <strain evidence="2 3">S</strain>
    </source>
</reference>